<dbReference type="RefSeq" id="WP_062225650.1">
    <property type="nucleotide sequence ID" value="NZ_BBWR01000002.1"/>
</dbReference>
<dbReference type="Pfam" id="PF05257">
    <property type="entry name" value="CHAP"/>
    <property type="match status" value="1"/>
</dbReference>
<feature type="coiled-coil region" evidence="1">
    <location>
        <begin position="2"/>
        <end position="29"/>
    </location>
</feature>
<evidence type="ECO:0000259" key="3">
    <source>
        <dbReference type="PROSITE" id="PS50911"/>
    </source>
</evidence>
<dbReference type="NCBIfam" id="TIGR02594">
    <property type="entry name" value="TIGR02594 family protein"/>
    <property type="match status" value="1"/>
</dbReference>
<dbReference type="InterPro" id="IPR013491">
    <property type="entry name" value="Tape_meas_N"/>
</dbReference>
<evidence type="ECO:0000256" key="2">
    <source>
        <dbReference type="SAM" id="MobiDB-lite"/>
    </source>
</evidence>
<dbReference type="OrthoDB" id="7904110at2"/>
<keyword evidence="1" id="KW-0175">Coiled coil</keyword>
<sequence>MAVEAERLLINVEARINQLEREMRKGRNTADRELGAIEKRAGTMARNVNQRFVNMARGAAAGLAGAFTIRTAGQFIDSATRVENALKVVGLEGKALTQVYGQLYAAAQRNAAPLETLVTLYSRVARSQKELGVSSGQLMTFTDSVATLLRVGGTSAEEASGALLQLSQALGGGVVRAEEFNSILEGAPTIAQAAAIGIKEAGGSVAQLRKLMLDGRLSSRAFFDAVNVGAPVMAKQLEGSSSTIGQSMTRLNNAFTDLATRFNESTEAGRAMSAVVDMVVDTLNGIDVAQAVKTLEGITGALEGIVTAFNNASISAKDWALRISEINDSGGVVDSLIRKLPDWLTTPNSILHIESAQMRRERQEQDTSDTMNARFGGSLSDRGGRVRPGGIPQAEVRLGKIVVPADAVSVDDYEVEGEAGKKKRERLASAPYLTARGFTGATEGRDANILSSFFKQANVNIDPRMTAWCAAFVNAALAANGLPGTGSLAARSFMNYGEATNDPRRGDIVVLSRGNNAAQGHVGFFEGYDEKGNVRVLGGNQSNGVNTQTYDRDRVLGFRSIPGAEREGLTEGLTAELERRREVTQAALEQDQSYRQILATGAEYIVQLQTEAQQRTLTAEQAAAQRYEQDLLNQAQQAGIELSDEQREQLSLLAQGMADAEVASQRLAETQAILSDLAEGAFKGFAQDLLAGKSAAEAFENVLGRIADKLLDMAFDGLLQSLFGGLGGGGRSPLASSAISKGVGGLFSSGGYTGPGGVRQPAGIVHKGEVVWSQDDVARAGGVAAVEGMRLGRRGYAGGGAVAMPSLSAPSLTVVRTGGAPEINLNVVNNTGVQADARTERQPDGSMSVILDKAVAQKLSTRGTETNNALRQGFGARPRLASR</sequence>
<name>A0A0P0Z3T1_9HYPH</name>
<feature type="domain" description="Peptidase C51" evidence="3">
    <location>
        <begin position="444"/>
        <end position="560"/>
    </location>
</feature>
<dbReference type="InterPro" id="IPR013423">
    <property type="entry name" value="CHP02594"/>
</dbReference>
<dbReference type="NCBIfam" id="TIGR02675">
    <property type="entry name" value="tape_meas_nterm"/>
    <property type="match status" value="1"/>
</dbReference>
<dbReference type="InterPro" id="IPR007921">
    <property type="entry name" value="CHAP_dom"/>
</dbReference>
<proteinExistence type="predicted"/>
<reference evidence="4" key="1">
    <citation type="journal article" date="2015" name="Proc. Natl. Acad. Sci. U.S.A.">
        <title>Bacterial clade with the ribosomal RNA operon on a small plasmid rather than the chromosome.</title>
        <authorList>
            <person name="Anda M."/>
            <person name="Ohtsubo Y."/>
            <person name="Okubo T."/>
            <person name="Sugawara M."/>
            <person name="Nagata Y."/>
            <person name="Tsuda M."/>
            <person name="Minamisawa K."/>
            <person name="Mitsui H."/>
        </authorList>
    </citation>
    <scope>NUCLEOTIDE SEQUENCE</scope>
    <source>
        <strain evidence="4">JCM 14755</strain>
    </source>
</reference>
<dbReference type="AlphaFoldDB" id="A0A0P0Z3T1"/>
<evidence type="ECO:0000313" key="4">
    <source>
        <dbReference type="EMBL" id="BAT28738.1"/>
    </source>
</evidence>
<feature type="region of interest" description="Disordered" evidence="2">
    <location>
        <begin position="362"/>
        <end position="390"/>
    </location>
</feature>
<organism evidence="4">
    <name type="scientific">Aureimonas frigidaquae</name>
    <dbReference type="NCBI Taxonomy" id="424757"/>
    <lineage>
        <taxon>Bacteria</taxon>
        <taxon>Pseudomonadati</taxon>
        <taxon>Pseudomonadota</taxon>
        <taxon>Alphaproteobacteria</taxon>
        <taxon>Hyphomicrobiales</taxon>
        <taxon>Aurantimonadaceae</taxon>
        <taxon>Aureimonas</taxon>
    </lineage>
</organism>
<accession>A0A0P0Z3T1</accession>
<dbReference type="Pfam" id="PF20155">
    <property type="entry name" value="TMP_3"/>
    <property type="match status" value="1"/>
</dbReference>
<protein>
    <submittedName>
        <fullName evidence="4">Tail component of prophage protein</fullName>
    </submittedName>
</protein>
<dbReference type="EMBL" id="LC066377">
    <property type="protein sequence ID" value="BAT28738.1"/>
    <property type="molecule type" value="Genomic_DNA"/>
</dbReference>
<evidence type="ECO:0000256" key="1">
    <source>
        <dbReference type="SAM" id="Coils"/>
    </source>
</evidence>
<dbReference type="PROSITE" id="PS50911">
    <property type="entry name" value="CHAP"/>
    <property type="match status" value="1"/>
</dbReference>